<name>A1RYC5_THEPD</name>
<reference evidence="2" key="1">
    <citation type="journal article" date="2008" name="J. Bacteriol.">
        <title>Genome sequence of Thermofilum pendens reveals an exceptional loss of biosynthetic pathways without genome reduction.</title>
        <authorList>
            <person name="Anderson I."/>
            <person name="Rodriguez J."/>
            <person name="Susanti D."/>
            <person name="Porat I."/>
            <person name="Reich C."/>
            <person name="Ulrich L.E."/>
            <person name="Elkins J.G."/>
            <person name="Mavromatis K."/>
            <person name="Lykidis A."/>
            <person name="Kim E."/>
            <person name="Thompson L.S."/>
            <person name="Nolan M."/>
            <person name="Land M."/>
            <person name="Copeland A."/>
            <person name="Lapidus A."/>
            <person name="Lucas S."/>
            <person name="Detter C."/>
            <person name="Zhulin I.B."/>
            <person name="Olsen G.J."/>
            <person name="Whitman W."/>
            <person name="Mukhopadhyay B."/>
            <person name="Bristow J."/>
            <person name="Kyrpides N."/>
        </authorList>
    </citation>
    <scope>NUCLEOTIDE SEQUENCE [LARGE SCALE GENOMIC DNA]</scope>
    <source>
        <strain evidence="2">DSM 2475 / Hrk 5</strain>
    </source>
</reference>
<evidence type="ECO:0000313" key="2">
    <source>
        <dbReference type="Proteomes" id="UP000000641"/>
    </source>
</evidence>
<organism evidence="1 2">
    <name type="scientific">Thermofilum pendens (strain DSM 2475 / Hrk 5)</name>
    <dbReference type="NCBI Taxonomy" id="368408"/>
    <lineage>
        <taxon>Archaea</taxon>
        <taxon>Thermoproteota</taxon>
        <taxon>Thermoprotei</taxon>
        <taxon>Thermofilales</taxon>
        <taxon>Thermofilaceae</taxon>
        <taxon>Thermofilum</taxon>
    </lineage>
</organism>
<evidence type="ECO:0000313" key="1">
    <source>
        <dbReference type="EMBL" id="ABL78205.1"/>
    </source>
</evidence>
<proteinExistence type="predicted"/>
<dbReference type="HOGENOM" id="CLU_090896_0_0_2"/>
<dbReference type="EMBL" id="CP000505">
    <property type="protein sequence ID" value="ABL78205.1"/>
    <property type="molecule type" value="Genomic_DNA"/>
</dbReference>
<protein>
    <submittedName>
        <fullName evidence="1">Uncharacterized protein</fullName>
    </submittedName>
</protein>
<dbReference type="AlphaFoldDB" id="A1RYC5"/>
<dbReference type="Proteomes" id="UP000000641">
    <property type="component" value="Chromosome"/>
</dbReference>
<keyword evidence="2" id="KW-1185">Reference proteome</keyword>
<accession>A1RYC5</accession>
<dbReference type="eggNOG" id="arCOG09797">
    <property type="taxonomic scope" value="Archaea"/>
</dbReference>
<dbReference type="KEGG" id="tpe:Tpen_0804"/>
<gene>
    <name evidence="1" type="ordered locus">Tpen_0804</name>
</gene>
<dbReference type="EnsemblBacteria" id="ABL78205">
    <property type="protein sequence ID" value="ABL78205"/>
    <property type="gene ID" value="Tpen_0804"/>
</dbReference>
<sequence length="267" mass="30211">MATPSHARNLSKHHVDIGVTAGVLGSTRTSIEWKVLIYGYADELGWASMLIGEAKRAEFRQLIDACRVLQGDPVALYTAFLGDGLRTFFLRIRVLFFRIGNEVLYLPAESAVVNARLAVELAPEYTKFVSLVTRCAKIKHFLYVGYGLPQKRGMRDGQRKNPFYAEIAGARLHLVYISTRNHVYARIAVEAVPLGWVEEARAQGWDVRVVNMGSEEYYQVTHASLMEHARYDVALRATLIAFAKYKAEQYPKAWELVNRLEKLGTED</sequence>